<name>A0A6F8Y456_9ACTN</name>
<reference evidence="1 2" key="1">
    <citation type="submission" date="2020-03" db="EMBL/GenBank/DDBJ databases">
        <title>Whole genome shotgun sequence of Phytohabitans flavus NBRC 107702.</title>
        <authorList>
            <person name="Komaki H."/>
            <person name="Tamura T."/>
        </authorList>
    </citation>
    <scope>NUCLEOTIDE SEQUENCE [LARGE SCALE GENOMIC DNA]</scope>
    <source>
        <strain evidence="1 2">NBRC 107702</strain>
    </source>
</reference>
<dbReference type="EMBL" id="AP022870">
    <property type="protein sequence ID" value="BCB80896.1"/>
    <property type="molecule type" value="Genomic_DNA"/>
</dbReference>
<reference evidence="1 2" key="2">
    <citation type="submission" date="2020-03" db="EMBL/GenBank/DDBJ databases">
        <authorList>
            <person name="Ichikawa N."/>
            <person name="Kimura A."/>
            <person name="Kitahashi Y."/>
            <person name="Uohara A."/>
        </authorList>
    </citation>
    <scope>NUCLEOTIDE SEQUENCE [LARGE SCALE GENOMIC DNA]</scope>
    <source>
        <strain evidence="1 2">NBRC 107702</strain>
    </source>
</reference>
<sequence>MTISPNAEVSRSLTVAAHRIAAYADEHDIPIARPNAARPVSG</sequence>
<evidence type="ECO:0000313" key="1">
    <source>
        <dbReference type="EMBL" id="BCB80896.1"/>
    </source>
</evidence>
<dbReference type="AlphaFoldDB" id="A0A6F8Y456"/>
<organism evidence="1 2">
    <name type="scientific">Phytohabitans flavus</name>
    <dbReference type="NCBI Taxonomy" id="1076124"/>
    <lineage>
        <taxon>Bacteria</taxon>
        <taxon>Bacillati</taxon>
        <taxon>Actinomycetota</taxon>
        <taxon>Actinomycetes</taxon>
        <taxon>Micromonosporales</taxon>
        <taxon>Micromonosporaceae</taxon>
    </lineage>
</organism>
<dbReference type="KEGG" id="pfla:Pflav_073060"/>
<evidence type="ECO:0000313" key="2">
    <source>
        <dbReference type="Proteomes" id="UP000502508"/>
    </source>
</evidence>
<protein>
    <submittedName>
        <fullName evidence="1">Uncharacterized protein</fullName>
    </submittedName>
</protein>
<dbReference type="Proteomes" id="UP000502508">
    <property type="component" value="Chromosome"/>
</dbReference>
<dbReference type="RefSeq" id="WP_269474565.1">
    <property type="nucleotide sequence ID" value="NZ_AP022870.1"/>
</dbReference>
<gene>
    <name evidence="1" type="ORF">Pflav_073060</name>
</gene>
<keyword evidence="2" id="KW-1185">Reference proteome</keyword>
<accession>A0A6F8Y456</accession>
<proteinExistence type="predicted"/>